<keyword evidence="2" id="KW-0732">Signal</keyword>
<dbReference type="Proteomes" id="UP000245119">
    <property type="component" value="Linkage Group LG5"/>
</dbReference>
<gene>
    <name evidence="3" type="ORF">C0Q70_09571</name>
</gene>
<dbReference type="EMBL" id="PZQS01000005">
    <property type="protein sequence ID" value="PVD30307.1"/>
    <property type="molecule type" value="Genomic_DNA"/>
</dbReference>
<sequence>MSVISTCQSIGALAALSGSQAVAVGGTTDCCNRCCRQISRVAVKVEDSRSRQKHEEEVRDAAHGNEQRNPPHHLFASETCS</sequence>
<proteinExistence type="predicted"/>
<evidence type="ECO:0000313" key="3">
    <source>
        <dbReference type="EMBL" id="PVD30307.1"/>
    </source>
</evidence>
<organism evidence="3 4">
    <name type="scientific">Pomacea canaliculata</name>
    <name type="common">Golden apple snail</name>
    <dbReference type="NCBI Taxonomy" id="400727"/>
    <lineage>
        <taxon>Eukaryota</taxon>
        <taxon>Metazoa</taxon>
        <taxon>Spiralia</taxon>
        <taxon>Lophotrochozoa</taxon>
        <taxon>Mollusca</taxon>
        <taxon>Gastropoda</taxon>
        <taxon>Caenogastropoda</taxon>
        <taxon>Architaenioglossa</taxon>
        <taxon>Ampullarioidea</taxon>
        <taxon>Ampullariidae</taxon>
        <taxon>Pomacea</taxon>
    </lineage>
</organism>
<feature type="chain" id="PRO_5015524593" description="Secreted protein" evidence="2">
    <location>
        <begin position="22"/>
        <end position="81"/>
    </location>
</feature>
<feature type="compositionally biased region" description="Basic and acidic residues" evidence="1">
    <location>
        <begin position="46"/>
        <end position="66"/>
    </location>
</feature>
<feature type="signal peptide" evidence="2">
    <location>
        <begin position="1"/>
        <end position="21"/>
    </location>
</feature>
<accession>A0A2T7PA65</accession>
<dbReference type="AlphaFoldDB" id="A0A2T7PA65"/>
<evidence type="ECO:0008006" key="5">
    <source>
        <dbReference type="Google" id="ProtNLM"/>
    </source>
</evidence>
<feature type="region of interest" description="Disordered" evidence="1">
    <location>
        <begin position="46"/>
        <end position="81"/>
    </location>
</feature>
<keyword evidence="4" id="KW-1185">Reference proteome</keyword>
<comment type="caution">
    <text evidence="3">The sequence shown here is derived from an EMBL/GenBank/DDBJ whole genome shotgun (WGS) entry which is preliminary data.</text>
</comment>
<evidence type="ECO:0000256" key="2">
    <source>
        <dbReference type="SAM" id="SignalP"/>
    </source>
</evidence>
<name>A0A2T7PA65_POMCA</name>
<evidence type="ECO:0000256" key="1">
    <source>
        <dbReference type="SAM" id="MobiDB-lite"/>
    </source>
</evidence>
<protein>
    <recommendedName>
        <fullName evidence="5">Secreted protein</fullName>
    </recommendedName>
</protein>
<reference evidence="3 4" key="1">
    <citation type="submission" date="2018-04" db="EMBL/GenBank/DDBJ databases">
        <title>The genome of golden apple snail Pomacea canaliculata provides insight into stress tolerance and invasive adaptation.</title>
        <authorList>
            <person name="Liu C."/>
            <person name="Liu B."/>
            <person name="Ren Y."/>
            <person name="Zhang Y."/>
            <person name="Wang H."/>
            <person name="Li S."/>
            <person name="Jiang F."/>
            <person name="Yin L."/>
            <person name="Zhang G."/>
            <person name="Qian W."/>
            <person name="Fan W."/>
        </authorList>
    </citation>
    <scope>NUCLEOTIDE SEQUENCE [LARGE SCALE GENOMIC DNA]</scope>
    <source>
        <strain evidence="3">SZHN2017</strain>
        <tissue evidence="3">Muscle</tissue>
    </source>
</reference>
<evidence type="ECO:0000313" key="4">
    <source>
        <dbReference type="Proteomes" id="UP000245119"/>
    </source>
</evidence>